<keyword evidence="4" id="KW-1185">Reference proteome</keyword>
<accession>A0ABR7JNU5</accession>
<organism evidence="3 4">
    <name type="scientific">Romboutsia faecis</name>
    <dbReference type="NCBI Taxonomy" id="2764597"/>
    <lineage>
        <taxon>Bacteria</taxon>
        <taxon>Bacillati</taxon>
        <taxon>Bacillota</taxon>
        <taxon>Clostridia</taxon>
        <taxon>Peptostreptococcales</taxon>
        <taxon>Peptostreptococcaceae</taxon>
        <taxon>Romboutsia</taxon>
    </lineage>
</organism>
<reference evidence="3 4" key="1">
    <citation type="submission" date="2020-08" db="EMBL/GenBank/DDBJ databases">
        <authorList>
            <person name="Liu C."/>
            <person name="Sun Q."/>
        </authorList>
    </citation>
    <scope>NUCLEOTIDE SEQUENCE [LARGE SCALE GENOMIC DNA]</scope>
    <source>
        <strain evidence="3 4">NSJ-18</strain>
    </source>
</reference>
<dbReference type="PANTHER" id="PTHR33434:SF3">
    <property type="entry name" value="DEGV DOMAIN-CONTAINING PROTEIN YITS"/>
    <property type="match status" value="1"/>
</dbReference>
<evidence type="ECO:0000256" key="2">
    <source>
        <dbReference type="ARBA" id="ARBA00023121"/>
    </source>
</evidence>
<dbReference type="SUPFAM" id="SSF82549">
    <property type="entry name" value="DAK1/DegV-like"/>
    <property type="match status" value="1"/>
</dbReference>
<dbReference type="Gene3D" id="3.40.50.10170">
    <property type="match status" value="1"/>
</dbReference>
<keyword evidence="2" id="KW-0446">Lipid-binding</keyword>
<dbReference type="EMBL" id="JACRWE010000003">
    <property type="protein sequence ID" value="MBC5996584.1"/>
    <property type="molecule type" value="Genomic_DNA"/>
</dbReference>
<dbReference type="Proteomes" id="UP000609849">
    <property type="component" value="Unassembled WGS sequence"/>
</dbReference>
<dbReference type="InterPro" id="IPR043168">
    <property type="entry name" value="DegV_C"/>
</dbReference>
<dbReference type="InterPro" id="IPR050270">
    <property type="entry name" value="DegV_domain_contain"/>
</dbReference>
<dbReference type="PROSITE" id="PS51482">
    <property type="entry name" value="DEGV"/>
    <property type="match status" value="1"/>
</dbReference>
<dbReference type="RefSeq" id="WP_153926123.1">
    <property type="nucleotide sequence ID" value="NZ_JACRWE010000003.1"/>
</dbReference>
<dbReference type="InterPro" id="IPR003797">
    <property type="entry name" value="DegV"/>
</dbReference>
<dbReference type="Gene3D" id="3.30.1180.10">
    <property type="match status" value="1"/>
</dbReference>
<comment type="caution">
    <text evidence="3">The sequence shown here is derived from an EMBL/GenBank/DDBJ whole genome shotgun (WGS) entry which is preliminary data.</text>
</comment>
<comment type="function">
    <text evidence="1">May bind long-chain fatty acids, such as palmitate, and may play a role in lipid transport or fatty acid metabolism.</text>
</comment>
<dbReference type="Pfam" id="PF02645">
    <property type="entry name" value="DegV"/>
    <property type="match status" value="1"/>
</dbReference>
<name>A0ABR7JNU5_9FIRM</name>
<evidence type="ECO:0000256" key="1">
    <source>
        <dbReference type="ARBA" id="ARBA00003238"/>
    </source>
</evidence>
<proteinExistence type="predicted"/>
<sequence>MIKIICDSISDLPIEIIEKYDIEIVPLTVIFNGNEYLDGENLTNKEFYKMLRETNSMPKTSQATYAQFKSIFEKYDDKEILYIAGSSSASGTYQSSIIAKNDGHDNVTVFDTQNLSIGSALFVIKACEMVEYGYSIKEIITKLEQLKSSEEVVFSVDNLEYLKMGGRISSTKAILGNLLSIKPILEVKDGLVAQKSQVRGKKQIYSTLVNSLVNKYGNDLSNRTIIIGAGDNEDDFNLLKEALLKEATVKELYFVNIGCVVCSHSGPGIVGISCM</sequence>
<dbReference type="NCBIfam" id="TIGR00762">
    <property type="entry name" value="DegV"/>
    <property type="match status" value="1"/>
</dbReference>
<dbReference type="PANTHER" id="PTHR33434">
    <property type="entry name" value="DEGV DOMAIN-CONTAINING PROTEIN DR_1986-RELATED"/>
    <property type="match status" value="1"/>
</dbReference>
<evidence type="ECO:0000313" key="4">
    <source>
        <dbReference type="Proteomes" id="UP000609849"/>
    </source>
</evidence>
<protein>
    <submittedName>
        <fullName evidence="3">DegV family protein</fullName>
    </submittedName>
</protein>
<evidence type="ECO:0000313" key="3">
    <source>
        <dbReference type="EMBL" id="MBC5996584.1"/>
    </source>
</evidence>
<gene>
    <name evidence="3" type="ORF">H8923_07415</name>
</gene>